<dbReference type="AlphaFoldDB" id="A0A0F9GRG5"/>
<evidence type="ECO:0000256" key="1">
    <source>
        <dbReference type="SAM" id="MobiDB-lite"/>
    </source>
</evidence>
<name>A0A0F9GRG5_9ZZZZ</name>
<dbReference type="EMBL" id="LAZR01017211">
    <property type="protein sequence ID" value="KKM01380.1"/>
    <property type="molecule type" value="Genomic_DNA"/>
</dbReference>
<dbReference type="InterPro" id="IPR009000">
    <property type="entry name" value="Transl_B-barrel_sf"/>
</dbReference>
<feature type="compositionally biased region" description="Low complexity" evidence="1">
    <location>
        <begin position="351"/>
        <end position="370"/>
    </location>
</feature>
<sequence>MRTFGAITMILALTAGAVHGETVRLKATADIWLSDANAEERDSSCGTGDQFKIKTIQEMAAIRFDASPAAGKVVLKAKLFMRRADADKLRYIRVSTVNGDWVEGKGSDNYGPGNGATYNHADHASKRPWAWKGSQFCDVIMGSGNTLDCWGESVKTPDGWLSVPITPAMIYAMLAGDTDGLAVMDGGNIAFTNNFVYSVQSGKNAPYIEVELGKGLTAAPGKPKVTLRPAPKGAHLGTGAIGVSIAPAKGAVCWRVKVDGKPVESARAGSQVAVLVNQTPFYGESGGQVGDRRRQVRQLRYLRKSRHWLRLLAPLPPRALLQPWSRRRAPLRRCLPQAGRVALRLRTPRPAALRVVPQPAPAGRQSARRPGPGPRSRPR</sequence>
<accession>A0A0F9GRG5</accession>
<organism evidence="2">
    <name type="scientific">marine sediment metagenome</name>
    <dbReference type="NCBI Taxonomy" id="412755"/>
    <lineage>
        <taxon>unclassified sequences</taxon>
        <taxon>metagenomes</taxon>
        <taxon>ecological metagenomes</taxon>
    </lineage>
</organism>
<reference evidence="2" key="1">
    <citation type="journal article" date="2015" name="Nature">
        <title>Complex archaea that bridge the gap between prokaryotes and eukaryotes.</title>
        <authorList>
            <person name="Spang A."/>
            <person name="Saw J.H."/>
            <person name="Jorgensen S.L."/>
            <person name="Zaremba-Niedzwiedzka K."/>
            <person name="Martijn J."/>
            <person name="Lind A.E."/>
            <person name="van Eijk R."/>
            <person name="Schleper C."/>
            <person name="Guy L."/>
            <person name="Ettema T.J."/>
        </authorList>
    </citation>
    <scope>NUCLEOTIDE SEQUENCE</scope>
</reference>
<feature type="non-terminal residue" evidence="2">
    <location>
        <position position="379"/>
    </location>
</feature>
<gene>
    <name evidence="2" type="ORF">LCGC14_1795030</name>
</gene>
<evidence type="ECO:0000313" key="2">
    <source>
        <dbReference type="EMBL" id="KKM01380.1"/>
    </source>
</evidence>
<dbReference type="SUPFAM" id="SSF50447">
    <property type="entry name" value="Translation proteins"/>
    <property type="match status" value="1"/>
</dbReference>
<protein>
    <submittedName>
        <fullName evidence="2">Uncharacterized protein</fullName>
    </submittedName>
</protein>
<comment type="caution">
    <text evidence="2">The sequence shown here is derived from an EMBL/GenBank/DDBJ whole genome shotgun (WGS) entry which is preliminary data.</text>
</comment>
<proteinExistence type="predicted"/>
<feature type="region of interest" description="Disordered" evidence="1">
    <location>
        <begin position="351"/>
        <end position="379"/>
    </location>
</feature>